<dbReference type="AlphaFoldDB" id="A0A9D4FLV8"/>
<protein>
    <submittedName>
        <fullName evidence="1">Uncharacterized protein</fullName>
    </submittedName>
</protein>
<comment type="caution">
    <text evidence="1">The sequence shown here is derived from an EMBL/GenBank/DDBJ whole genome shotgun (WGS) entry which is preliminary data.</text>
</comment>
<dbReference type="Proteomes" id="UP000828390">
    <property type="component" value="Unassembled WGS sequence"/>
</dbReference>
<sequence length="79" mass="8784">MSSLDRPVKCELWDVVLQPCEDGLGDNSYINVSDVRSEILSRNLSNINILLANGSIELFEIFRDTSIGILYLGTAECFS</sequence>
<gene>
    <name evidence="1" type="ORF">DPMN_154837</name>
</gene>
<evidence type="ECO:0000313" key="2">
    <source>
        <dbReference type="Proteomes" id="UP000828390"/>
    </source>
</evidence>
<accession>A0A9D4FLV8</accession>
<name>A0A9D4FLV8_DREPO</name>
<keyword evidence="2" id="KW-1185">Reference proteome</keyword>
<evidence type="ECO:0000313" key="1">
    <source>
        <dbReference type="EMBL" id="KAH3801190.1"/>
    </source>
</evidence>
<proteinExistence type="predicted"/>
<dbReference type="EMBL" id="JAIWYP010000007">
    <property type="protein sequence ID" value="KAH3801190.1"/>
    <property type="molecule type" value="Genomic_DNA"/>
</dbReference>
<reference evidence="1" key="1">
    <citation type="journal article" date="2019" name="bioRxiv">
        <title>The Genome of the Zebra Mussel, Dreissena polymorpha: A Resource for Invasive Species Research.</title>
        <authorList>
            <person name="McCartney M.A."/>
            <person name="Auch B."/>
            <person name="Kono T."/>
            <person name="Mallez S."/>
            <person name="Zhang Y."/>
            <person name="Obille A."/>
            <person name="Becker A."/>
            <person name="Abrahante J.E."/>
            <person name="Garbe J."/>
            <person name="Badalamenti J.P."/>
            <person name="Herman A."/>
            <person name="Mangelson H."/>
            <person name="Liachko I."/>
            <person name="Sullivan S."/>
            <person name="Sone E.D."/>
            <person name="Koren S."/>
            <person name="Silverstein K.A.T."/>
            <person name="Beckman K.B."/>
            <person name="Gohl D.M."/>
        </authorList>
    </citation>
    <scope>NUCLEOTIDE SEQUENCE</scope>
    <source>
        <strain evidence="1">Duluth1</strain>
        <tissue evidence="1">Whole animal</tissue>
    </source>
</reference>
<organism evidence="1 2">
    <name type="scientific">Dreissena polymorpha</name>
    <name type="common">Zebra mussel</name>
    <name type="synonym">Mytilus polymorpha</name>
    <dbReference type="NCBI Taxonomy" id="45954"/>
    <lineage>
        <taxon>Eukaryota</taxon>
        <taxon>Metazoa</taxon>
        <taxon>Spiralia</taxon>
        <taxon>Lophotrochozoa</taxon>
        <taxon>Mollusca</taxon>
        <taxon>Bivalvia</taxon>
        <taxon>Autobranchia</taxon>
        <taxon>Heteroconchia</taxon>
        <taxon>Euheterodonta</taxon>
        <taxon>Imparidentia</taxon>
        <taxon>Neoheterodontei</taxon>
        <taxon>Myida</taxon>
        <taxon>Dreissenoidea</taxon>
        <taxon>Dreissenidae</taxon>
        <taxon>Dreissena</taxon>
    </lineage>
</organism>
<reference evidence="1" key="2">
    <citation type="submission" date="2020-11" db="EMBL/GenBank/DDBJ databases">
        <authorList>
            <person name="McCartney M.A."/>
            <person name="Auch B."/>
            <person name="Kono T."/>
            <person name="Mallez S."/>
            <person name="Becker A."/>
            <person name="Gohl D.M."/>
            <person name="Silverstein K.A.T."/>
            <person name="Koren S."/>
            <person name="Bechman K.B."/>
            <person name="Herman A."/>
            <person name="Abrahante J.E."/>
            <person name="Garbe J."/>
        </authorList>
    </citation>
    <scope>NUCLEOTIDE SEQUENCE</scope>
    <source>
        <strain evidence="1">Duluth1</strain>
        <tissue evidence="1">Whole animal</tissue>
    </source>
</reference>